<reference evidence="2 3" key="1">
    <citation type="journal article" date="2023" name="Plants (Basel)">
        <title>Bridging the Gap: Combining Genomics and Transcriptomics Approaches to Understand Stylosanthes scabra, an Orphan Legume from the Brazilian Caatinga.</title>
        <authorList>
            <person name="Ferreira-Neto J.R.C."/>
            <person name="da Silva M.D."/>
            <person name="Binneck E."/>
            <person name="de Melo N.F."/>
            <person name="da Silva R.H."/>
            <person name="de Melo A.L.T.M."/>
            <person name="Pandolfi V."/>
            <person name="Bustamante F.O."/>
            <person name="Brasileiro-Vidal A.C."/>
            <person name="Benko-Iseppon A.M."/>
        </authorList>
    </citation>
    <scope>NUCLEOTIDE SEQUENCE [LARGE SCALE GENOMIC DNA]</scope>
    <source>
        <tissue evidence="2">Leaves</tissue>
    </source>
</reference>
<protein>
    <submittedName>
        <fullName evidence="2">Uncharacterized protein</fullName>
    </submittedName>
</protein>
<feature type="region of interest" description="Disordered" evidence="1">
    <location>
        <begin position="1"/>
        <end position="31"/>
    </location>
</feature>
<name>A0ABU6ZIU2_9FABA</name>
<evidence type="ECO:0000256" key="1">
    <source>
        <dbReference type="SAM" id="MobiDB-lite"/>
    </source>
</evidence>
<comment type="caution">
    <text evidence="2">The sequence shown here is derived from an EMBL/GenBank/DDBJ whole genome shotgun (WGS) entry which is preliminary data.</text>
</comment>
<evidence type="ECO:0000313" key="2">
    <source>
        <dbReference type="EMBL" id="MED6221888.1"/>
    </source>
</evidence>
<organism evidence="2 3">
    <name type="scientific">Stylosanthes scabra</name>
    <dbReference type="NCBI Taxonomy" id="79078"/>
    <lineage>
        <taxon>Eukaryota</taxon>
        <taxon>Viridiplantae</taxon>
        <taxon>Streptophyta</taxon>
        <taxon>Embryophyta</taxon>
        <taxon>Tracheophyta</taxon>
        <taxon>Spermatophyta</taxon>
        <taxon>Magnoliopsida</taxon>
        <taxon>eudicotyledons</taxon>
        <taxon>Gunneridae</taxon>
        <taxon>Pentapetalae</taxon>
        <taxon>rosids</taxon>
        <taxon>fabids</taxon>
        <taxon>Fabales</taxon>
        <taxon>Fabaceae</taxon>
        <taxon>Papilionoideae</taxon>
        <taxon>50 kb inversion clade</taxon>
        <taxon>dalbergioids sensu lato</taxon>
        <taxon>Dalbergieae</taxon>
        <taxon>Pterocarpus clade</taxon>
        <taxon>Stylosanthes</taxon>
    </lineage>
</organism>
<accession>A0ABU6ZIU2</accession>
<dbReference type="EMBL" id="JASCZI010272365">
    <property type="protein sequence ID" value="MED6221888.1"/>
    <property type="molecule type" value="Genomic_DNA"/>
</dbReference>
<proteinExistence type="predicted"/>
<evidence type="ECO:0000313" key="3">
    <source>
        <dbReference type="Proteomes" id="UP001341840"/>
    </source>
</evidence>
<gene>
    <name evidence="2" type="ORF">PIB30_059115</name>
</gene>
<feature type="region of interest" description="Disordered" evidence="1">
    <location>
        <begin position="56"/>
        <end position="75"/>
    </location>
</feature>
<dbReference type="Proteomes" id="UP001341840">
    <property type="component" value="Unassembled WGS sequence"/>
</dbReference>
<keyword evidence="3" id="KW-1185">Reference proteome</keyword>
<sequence length="108" mass="11902">MAHGSRKKLQQQGSFWEGPTPSRRGMSKPECLSHLNSRLGIPRICVDPTHMRATPCSSTLSLPPPLHPLTQPSPTTHAYAYMPTHMRGTLTHFPFSPTSPSLTTHAYA</sequence>